<proteinExistence type="predicted"/>
<comment type="caution">
    <text evidence="2">The sequence shown here is derived from an EMBL/GenBank/DDBJ whole genome shotgun (WGS) entry which is preliminary data.</text>
</comment>
<dbReference type="PANTHER" id="PTHR24148:SF73">
    <property type="entry name" value="HET DOMAIN PROTEIN (AFU_ORTHOLOGUE AFUA_8G01020)"/>
    <property type="match status" value="1"/>
</dbReference>
<protein>
    <submittedName>
        <fullName evidence="2">Heterokaryon incompatibility protein</fullName>
    </submittedName>
</protein>
<dbReference type="PANTHER" id="PTHR24148">
    <property type="entry name" value="ANKYRIN REPEAT DOMAIN-CONTAINING PROTEIN 39 HOMOLOG-RELATED"/>
    <property type="match status" value="1"/>
</dbReference>
<dbReference type="EMBL" id="MU839836">
    <property type="protein sequence ID" value="KAK1754088.1"/>
    <property type="molecule type" value="Genomic_DNA"/>
</dbReference>
<keyword evidence="3" id="KW-1185">Reference proteome</keyword>
<feature type="domain" description="Heterokaryon incompatibility" evidence="1">
    <location>
        <begin position="46"/>
        <end position="191"/>
    </location>
</feature>
<accession>A0AAJ0B9C1</accession>
<organism evidence="2 3">
    <name type="scientific">Echria macrotheca</name>
    <dbReference type="NCBI Taxonomy" id="438768"/>
    <lineage>
        <taxon>Eukaryota</taxon>
        <taxon>Fungi</taxon>
        <taxon>Dikarya</taxon>
        <taxon>Ascomycota</taxon>
        <taxon>Pezizomycotina</taxon>
        <taxon>Sordariomycetes</taxon>
        <taxon>Sordariomycetidae</taxon>
        <taxon>Sordariales</taxon>
        <taxon>Schizotheciaceae</taxon>
        <taxon>Echria</taxon>
    </lineage>
</organism>
<evidence type="ECO:0000313" key="2">
    <source>
        <dbReference type="EMBL" id="KAK1754088.1"/>
    </source>
</evidence>
<dbReference type="Pfam" id="PF06985">
    <property type="entry name" value="HET"/>
    <property type="match status" value="1"/>
</dbReference>
<dbReference type="AlphaFoldDB" id="A0AAJ0B9C1"/>
<evidence type="ECO:0000313" key="3">
    <source>
        <dbReference type="Proteomes" id="UP001239445"/>
    </source>
</evidence>
<dbReference type="Proteomes" id="UP001239445">
    <property type="component" value="Unassembled WGS sequence"/>
</dbReference>
<gene>
    <name evidence="2" type="ORF">QBC47DRAFT_34858</name>
</gene>
<sequence length="572" mass="64051">MASSNKMFQYQELCLGEFRLLRVHPKKMSTISCEMFHAPLVNAPPYIAISYTWGDPRVTRLIRVGAVELAVTTSLYGALDALRSPQEPVTLWADALCINQQDLEERSSQVKEMARIYANAVSVAVWLGPEADGSALAVQLLERVVKGSYDQHGHMKKEKEVSRLLNNYRQVAALVTLFERPYFARLWVVQEILNAATVNVYCGSSTLPWKVYKDANNVFRKYESFMARRFIDTSRTTQRSFSDVLAWCGPGSFPDPEGLKRGLLWVLRTCREKLASDPRDKVFGILGVCSGIPTELSPDYTRPVREVYVDVVDYLLATTKRLDVVCEAIRNPNAATDLPSWVPDWSHLPPTSSLGLSYKFDATPGTEVQYAFSDERRRLTIDALILGTITDHSVPVGVVCRPDDFLMGFIHSRAMLARRGLAGTHEALCNALCLGQVPYEYESGWQASCYEAFSLKLQEHLPTIQVDNELQSYRRTTGVRMTGESQDRIVQDVCGKRMMGRCVCIIAEDIIGMGTGFMGPGDTVVIPLGCYTPVVLRRCGPSWRFIGDVFVNGYMSGEILRHGKKTGKFELC</sequence>
<dbReference type="InterPro" id="IPR052895">
    <property type="entry name" value="HetReg/Transcr_Mod"/>
</dbReference>
<dbReference type="InterPro" id="IPR010730">
    <property type="entry name" value="HET"/>
</dbReference>
<evidence type="ECO:0000259" key="1">
    <source>
        <dbReference type="Pfam" id="PF06985"/>
    </source>
</evidence>
<name>A0AAJ0B9C1_9PEZI</name>
<dbReference type="Pfam" id="PF26639">
    <property type="entry name" value="Het-6_barrel"/>
    <property type="match status" value="1"/>
</dbReference>
<reference evidence="2" key="1">
    <citation type="submission" date="2023-06" db="EMBL/GenBank/DDBJ databases">
        <title>Genome-scale phylogeny and comparative genomics of the fungal order Sordariales.</title>
        <authorList>
            <consortium name="Lawrence Berkeley National Laboratory"/>
            <person name="Hensen N."/>
            <person name="Bonometti L."/>
            <person name="Westerberg I."/>
            <person name="Brannstrom I.O."/>
            <person name="Guillou S."/>
            <person name="Cros-Aarteil S."/>
            <person name="Calhoun S."/>
            <person name="Haridas S."/>
            <person name="Kuo A."/>
            <person name="Mondo S."/>
            <person name="Pangilinan J."/>
            <person name="Riley R."/>
            <person name="Labutti K."/>
            <person name="Andreopoulos B."/>
            <person name="Lipzen A."/>
            <person name="Chen C."/>
            <person name="Yanf M."/>
            <person name="Daum C."/>
            <person name="Ng V."/>
            <person name="Clum A."/>
            <person name="Steindorff A."/>
            <person name="Ohm R."/>
            <person name="Martin F."/>
            <person name="Silar P."/>
            <person name="Natvig D."/>
            <person name="Lalanne C."/>
            <person name="Gautier V."/>
            <person name="Ament-Velasquez S.L."/>
            <person name="Kruys A."/>
            <person name="Hutchinson M.I."/>
            <person name="Powell A.J."/>
            <person name="Barry K."/>
            <person name="Miller A.N."/>
            <person name="Grigoriev I.V."/>
            <person name="Debuchy R."/>
            <person name="Gladieux P."/>
            <person name="Thoren M.H."/>
            <person name="Johannesson H."/>
        </authorList>
    </citation>
    <scope>NUCLEOTIDE SEQUENCE</scope>
    <source>
        <strain evidence="2">PSN4</strain>
    </source>
</reference>